<organism evidence="2 3">
    <name type="scientific">Legionella lytica</name>
    <dbReference type="NCBI Taxonomy" id="96232"/>
    <lineage>
        <taxon>Bacteria</taxon>
        <taxon>Pseudomonadati</taxon>
        <taxon>Pseudomonadota</taxon>
        <taxon>Gammaproteobacteria</taxon>
        <taxon>Legionellales</taxon>
        <taxon>Legionellaceae</taxon>
        <taxon>Legionella</taxon>
    </lineage>
</organism>
<protein>
    <submittedName>
        <fullName evidence="2">Glycosyltransferase family 4 protein</fullName>
    </submittedName>
</protein>
<dbReference type="CDD" id="cd03809">
    <property type="entry name" value="GT4_MtfB-like"/>
    <property type="match status" value="1"/>
</dbReference>
<dbReference type="InterPro" id="IPR001296">
    <property type="entry name" value="Glyco_trans_1"/>
</dbReference>
<reference evidence="2" key="1">
    <citation type="submission" date="2021-03" db="EMBL/GenBank/DDBJ databases">
        <title>Legionella lytica PCM 2298.</title>
        <authorList>
            <person name="Koper P."/>
        </authorList>
    </citation>
    <scope>NUCLEOTIDE SEQUENCE</scope>
    <source>
        <strain evidence="2">PCM 2298</strain>
    </source>
</reference>
<sequence length="383" mass="44207">MPSFLYIDVTRLIRRQLQQLKPTGIDRVMLAYVKHYQSSAYAVVYYFGRLWQLSAQQSQQLFFLLLSGNDNRLTLSLFVFRSLRFSLRKKPNSTLLILGHSHLEKKRYIQEVSKTQCTPIFFIHDLIPLTHPEYCRLGENEKHKRRLHHVLDLAKGIIVNSKDTHDRLVHFSSSIEKNLPVTCIAPLGTNLPKSSLPGRIIVPPYFVMIGTIEPRKNHIMVLQVWKKLIEQFGDNTPKLILIGRRGWECEHITRTLDRCPTLRGFIQEWSQCPDEELSSCLQHCQALLFPSFAEGYGLPLVEALNAGIPVIASKIAVLQEIGGDVPEYIDPLDSMQWMNTIADYMQQNSVLRQAQQKRLAHYKVPTWESHFLITERFFQATAS</sequence>
<proteinExistence type="predicted"/>
<evidence type="ECO:0000313" key="2">
    <source>
        <dbReference type="EMBL" id="USQ13753.1"/>
    </source>
</evidence>
<gene>
    <name evidence="2" type="ORF">J2N86_13930</name>
</gene>
<dbReference type="Gene3D" id="3.40.50.2000">
    <property type="entry name" value="Glycogen Phosphorylase B"/>
    <property type="match status" value="1"/>
</dbReference>
<evidence type="ECO:0000259" key="1">
    <source>
        <dbReference type="Pfam" id="PF00534"/>
    </source>
</evidence>
<dbReference type="Proteomes" id="UP001057474">
    <property type="component" value="Chromosome"/>
</dbReference>
<dbReference type="RefSeq" id="WP_252580075.1">
    <property type="nucleotide sequence ID" value="NZ_CP071527.1"/>
</dbReference>
<dbReference type="Pfam" id="PF00534">
    <property type="entry name" value="Glycos_transf_1"/>
    <property type="match status" value="1"/>
</dbReference>
<dbReference type="SUPFAM" id="SSF53756">
    <property type="entry name" value="UDP-Glycosyltransferase/glycogen phosphorylase"/>
    <property type="match status" value="1"/>
</dbReference>
<dbReference type="PANTHER" id="PTHR46401">
    <property type="entry name" value="GLYCOSYLTRANSFERASE WBBK-RELATED"/>
    <property type="match status" value="1"/>
</dbReference>
<feature type="domain" description="Glycosyl transferase family 1" evidence="1">
    <location>
        <begin position="203"/>
        <end position="324"/>
    </location>
</feature>
<name>A0ABY4Y7Y1_9GAMM</name>
<evidence type="ECO:0000313" key="3">
    <source>
        <dbReference type="Proteomes" id="UP001057474"/>
    </source>
</evidence>
<keyword evidence="3" id="KW-1185">Reference proteome</keyword>
<dbReference type="EMBL" id="CP071527">
    <property type="protein sequence ID" value="USQ13753.1"/>
    <property type="molecule type" value="Genomic_DNA"/>
</dbReference>
<accession>A0ABY4Y7Y1</accession>
<dbReference type="PANTHER" id="PTHR46401:SF9">
    <property type="entry name" value="MANNOSYLTRANSFERASE A"/>
    <property type="match status" value="1"/>
</dbReference>